<dbReference type="EMBL" id="CACRST010000022">
    <property type="protein sequence ID" value="VYT21739.1"/>
    <property type="molecule type" value="Genomic_DNA"/>
</dbReference>
<dbReference type="AlphaFoldDB" id="A0A6N2UUP3"/>
<keyword evidence="1" id="KW-0812">Transmembrane</keyword>
<name>A0A6N2UUP3_9FIRM</name>
<proteinExistence type="predicted"/>
<protein>
    <recommendedName>
        <fullName evidence="3">DUF2871 domain-containing protein</fullName>
    </recommendedName>
</protein>
<feature type="transmembrane region" description="Helical" evidence="1">
    <location>
        <begin position="45"/>
        <end position="64"/>
    </location>
</feature>
<evidence type="ECO:0000256" key="1">
    <source>
        <dbReference type="SAM" id="Phobius"/>
    </source>
</evidence>
<feature type="transmembrane region" description="Helical" evidence="1">
    <location>
        <begin position="7"/>
        <end position="25"/>
    </location>
</feature>
<dbReference type="RefSeq" id="WP_156354751.1">
    <property type="nucleotide sequence ID" value="NZ_CACRST010000022.1"/>
</dbReference>
<accession>A0A6N2UUP3</accession>
<organism evidence="2">
    <name type="scientific">Blautia glucerasea</name>
    <dbReference type="NCBI Taxonomy" id="536633"/>
    <lineage>
        <taxon>Bacteria</taxon>
        <taxon>Bacillati</taxon>
        <taxon>Bacillota</taxon>
        <taxon>Clostridia</taxon>
        <taxon>Lachnospirales</taxon>
        <taxon>Lachnospiraceae</taxon>
        <taxon>Blautia</taxon>
    </lineage>
</organism>
<keyword evidence="1" id="KW-1133">Transmembrane helix</keyword>
<sequence>MKKYLNISLFYAIAAMIGGVFYREFTKWNGYDGVTVLGKVHTHLFMMGMMVFLMAALFAEHYELQKQKTFRIFMPVYNIGLAVTVVMMVVRGIAQVLNISLSSAANASISGIAGIGHILTGVGIILFLVSLKKAVGNRVNSN</sequence>
<reference evidence="2" key="1">
    <citation type="submission" date="2019-11" db="EMBL/GenBank/DDBJ databases">
        <authorList>
            <person name="Feng L."/>
        </authorList>
    </citation>
    <scope>NUCLEOTIDE SEQUENCE</scope>
    <source>
        <strain evidence="2">BgluceraseaLFYP119</strain>
    </source>
</reference>
<evidence type="ECO:0000313" key="2">
    <source>
        <dbReference type="EMBL" id="VYT21739.1"/>
    </source>
</evidence>
<gene>
    <name evidence="2" type="ORF">BGLFYP119_02310</name>
</gene>
<feature type="transmembrane region" description="Helical" evidence="1">
    <location>
        <begin position="109"/>
        <end position="131"/>
    </location>
</feature>
<feature type="transmembrane region" description="Helical" evidence="1">
    <location>
        <begin position="76"/>
        <end position="97"/>
    </location>
</feature>
<keyword evidence="1" id="KW-0472">Membrane</keyword>
<dbReference type="Pfam" id="PF11070">
    <property type="entry name" value="DUF2871"/>
    <property type="match status" value="1"/>
</dbReference>
<evidence type="ECO:0008006" key="3">
    <source>
        <dbReference type="Google" id="ProtNLM"/>
    </source>
</evidence>
<dbReference type="InterPro" id="IPR021299">
    <property type="entry name" value="DUF2871"/>
</dbReference>